<evidence type="ECO:0000313" key="1">
    <source>
        <dbReference type="EMBL" id="PKK59502.1"/>
    </source>
</evidence>
<dbReference type="Proteomes" id="UP000233469">
    <property type="component" value="Unassembled WGS sequence"/>
</dbReference>
<accession>A0A2N1MCY5</accession>
<reference evidence="1 2" key="1">
    <citation type="submission" date="2016-04" db="EMBL/GenBank/DDBJ databases">
        <title>Genome analyses suggest a sexual origin of heterokaryosis in a supposedly ancient asexual fungus.</title>
        <authorList>
            <person name="Ropars J."/>
            <person name="Sedzielewska K."/>
            <person name="Noel J."/>
            <person name="Charron P."/>
            <person name="Farinelli L."/>
            <person name="Marton T."/>
            <person name="Kruger M."/>
            <person name="Pelin A."/>
            <person name="Brachmann A."/>
            <person name="Corradi N."/>
        </authorList>
    </citation>
    <scope>NUCLEOTIDE SEQUENCE [LARGE SCALE GENOMIC DNA]</scope>
    <source>
        <strain evidence="1 2">C2</strain>
    </source>
</reference>
<sequence>MLLVCSHPKHDKYRNENSKICSLCRRKTDNNSNYTVLKEYEYNAPVSRKDNNDEILKIGTHAYALRNNILYTQEELKQLELDYQEIISQISIPHEISLIKSILETADQNLIGFFDELYAGTNPNTKSDKTNENNKKKLVCLCYFLASINNKYVNGLKADIGSYLQTAGTSASSIDTLNNLGFSVTRKTVDRQN</sequence>
<organism evidence="1 2">
    <name type="scientific">Rhizophagus irregularis</name>
    <dbReference type="NCBI Taxonomy" id="588596"/>
    <lineage>
        <taxon>Eukaryota</taxon>
        <taxon>Fungi</taxon>
        <taxon>Fungi incertae sedis</taxon>
        <taxon>Mucoromycota</taxon>
        <taxon>Glomeromycotina</taxon>
        <taxon>Glomeromycetes</taxon>
        <taxon>Glomerales</taxon>
        <taxon>Glomeraceae</taxon>
        <taxon>Rhizophagus</taxon>
    </lineage>
</organism>
<dbReference type="EMBL" id="LLXL01003019">
    <property type="protein sequence ID" value="PKK59502.1"/>
    <property type="molecule type" value="Genomic_DNA"/>
</dbReference>
<protein>
    <submittedName>
        <fullName evidence="1">Uncharacterized protein</fullName>
    </submittedName>
</protein>
<name>A0A2N1MCY5_9GLOM</name>
<evidence type="ECO:0000313" key="2">
    <source>
        <dbReference type="Proteomes" id="UP000233469"/>
    </source>
</evidence>
<gene>
    <name evidence="1" type="ORF">RhiirC2_794749</name>
</gene>
<reference evidence="1 2" key="2">
    <citation type="submission" date="2017-10" db="EMBL/GenBank/DDBJ databases">
        <title>Extensive intraspecific genome diversity in a model arbuscular mycorrhizal fungus.</title>
        <authorList>
            <person name="Chen E.C.H."/>
            <person name="Morin E."/>
            <person name="Baudet D."/>
            <person name="Noel J."/>
            <person name="Ndikumana S."/>
            <person name="Charron P."/>
            <person name="St-Onge C."/>
            <person name="Giorgi J."/>
            <person name="Grigoriev I.V."/>
            <person name="Roux C."/>
            <person name="Martin F.M."/>
            <person name="Corradi N."/>
        </authorList>
    </citation>
    <scope>NUCLEOTIDE SEQUENCE [LARGE SCALE GENOMIC DNA]</scope>
    <source>
        <strain evidence="1 2">C2</strain>
    </source>
</reference>
<proteinExistence type="predicted"/>
<dbReference type="VEuPathDB" id="FungiDB:FUN_013720"/>
<comment type="caution">
    <text evidence="1">The sequence shown here is derived from an EMBL/GenBank/DDBJ whole genome shotgun (WGS) entry which is preliminary data.</text>
</comment>
<dbReference type="AlphaFoldDB" id="A0A2N1MCY5"/>